<evidence type="ECO:0000259" key="1">
    <source>
        <dbReference type="PROSITE" id="PS50943"/>
    </source>
</evidence>
<dbReference type="EMBL" id="FOYM01000009">
    <property type="protein sequence ID" value="SFR03312.1"/>
    <property type="molecule type" value="Genomic_DNA"/>
</dbReference>
<dbReference type="Proteomes" id="UP000199584">
    <property type="component" value="Unassembled WGS sequence"/>
</dbReference>
<protein>
    <submittedName>
        <fullName evidence="2">Putative transcriptional regulator</fullName>
    </submittedName>
</protein>
<dbReference type="Gene3D" id="1.10.260.40">
    <property type="entry name" value="lambda repressor-like DNA-binding domains"/>
    <property type="match status" value="1"/>
</dbReference>
<organism evidence="2 3">
    <name type="scientific">Desulfoscipio geothermicus DSM 3669</name>
    <dbReference type="NCBI Taxonomy" id="1121426"/>
    <lineage>
        <taxon>Bacteria</taxon>
        <taxon>Bacillati</taxon>
        <taxon>Bacillota</taxon>
        <taxon>Clostridia</taxon>
        <taxon>Eubacteriales</taxon>
        <taxon>Desulfallaceae</taxon>
        <taxon>Desulfoscipio</taxon>
    </lineage>
</organism>
<dbReference type="Pfam" id="PF01381">
    <property type="entry name" value="HTH_3"/>
    <property type="match status" value="1"/>
</dbReference>
<name>A0A1I6DDD8_9FIRM</name>
<accession>A0A1I6DDD8</accession>
<evidence type="ECO:0000313" key="3">
    <source>
        <dbReference type="Proteomes" id="UP000199584"/>
    </source>
</evidence>
<dbReference type="SMART" id="SM00530">
    <property type="entry name" value="HTH_XRE"/>
    <property type="match status" value="1"/>
</dbReference>
<sequence length="82" mass="9300">MKRREKLIALRNNVPRPEIAKQIGITPQMLGMIERGERTPSLLLAKKISDFYGVSVEDIFFEAQRNDLCLDDQAATPEAVNQ</sequence>
<proteinExistence type="predicted"/>
<gene>
    <name evidence="2" type="ORF">SAMN05660706_1094</name>
</gene>
<dbReference type="InterPro" id="IPR010982">
    <property type="entry name" value="Lambda_DNA-bd_dom_sf"/>
</dbReference>
<keyword evidence="3" id="KW-1185">Reference proteome</keyword>
<dbReference type="AlphaFoldDB" id="A0A1I6DDD8"/>
<dbReference type="OrthoDB" id="9808239at2"/>
<dbReference type="RefSeq" id="WP_114340119.1">
    <property type="nucleotide sequence ID" value="NZ_FOYM01000009.1"/>
</dbReference>
<dbReference type="STRING" id="39060.SAMN05660706_1094"/>
<dbReference type="CDD" id="cd00093">
    <property type="entry name" value="HTH_XRE"/>
    <property type="match status" value="1"/>
</dbReference>
<evidence type="ECO:0000313" key="2">
    <source>
        <dbReference type="EMBL" id="SFR03312.1"/>
    </source>
</evidence>
<dbReference type="InterPro" id="IPR001387">
    <property type="entry name" value="Cro/C1-type_HTH"/>
</dbReference>
<dbReference type="GO" id="GO:0003677">
    <property type="term" value="F:DNA binding"/>
    <property type="evidence" value="ECO:0007669"/>
    <property type="project" value="InterPro"/>
</dbReference>
<feature type="domain" description="HTH cro/C1-type" evidence="1">
    <location>
        <begin position="18"/>
        <end position="59"/>
    </location>
</feature>
<dbReference type="SUPFAM" id="SSF47413">
    <property type="entry name" value="lambda repressor-like DNA-binding domains"/>
    <property type="match status" value="1"/>
</dbReference>
<dbReference type="PROSITE" id="PS50943">
    <property type="entry name" value="HTH_CROC1"/>
    <property type="match status" value="1"/>
</dbReference>
<reference evidence="3" key="1">
    <citation type="submission" date="2016-10" db="EMBL/GenBank/DDBJ databases">
        <authorList>
            <person name="Varghese N."/>
            <person name="Submissions S."/>
        </authorList>
    </citation>
    <scope>NUCLEOTIDE SEQUENCE [LARGE SCALE GENOMIC DNA]</scope>
    <source>
        <strain evidence="3">DSM 3669</strain>
    </source>
</reference>